<dbReference type="Gene3D" id="1.10.246.140">
    <property type="match status" value="1"/>
</dbReference>
<dbReference type="GO" id="GO:0005654">
    <property type="term" value="C:nucleoplasm"/>
    <property type="evidence" value="ECO:0007669"/>
    <property type="project" value="UniProtKB-SubCell"/>
</dbReference>
<keyword evidence="2" id="KW-0963">Cytoplasm</keyword>
<proteinExistence type="inferred from homology"/>
<dbReference type="GO" id="GO:0006325">
    <property type="term" value="P:chromatin organization"/>
    <property type="evidence" value="ECO:0007669"/>
    <property type="project" value="UniProtKB-KW"/>
</dbReference>
<dbReference type="HAMAP" id="MF_03046">
    <property type="entry name" value="ENY2_Sus1"/>
    <property type="match status" value="1"/>
</dbReference>
<evidence type="ECO:0000256" key="2">
    <source>
        <dbReference type="HAMAP-Rule" id="MF_03046"/>
    </source>
</evidence>
<comment type="similarity">
    <text evidence="2">Belongs to the ENY2 family.</text>
</comment>
<dbReference type="GO" id="GO:0005643">
    <property type="term" value="C:nuclear pore"/>
    <property type="evidence" value="ECO:0007669"/>
    <property type="project" value="UniProtKB-UniRule"/>
</dbReference>
<dbReference type="GO" id="GO:0003713">
    <property type="term" value="F:transcription coactivator activity"/>
    <property type="evidence" value="ECO:0007669"/>
    <property type="project" value="UniProtKB-UniRule"/>
</dbReference>
<dbReference type="GO" id="GO:0000124">
    <property type="term" value="C:SAGA complex"/>
    <property type="evidence" value="ECO:0007669"/>
    <property type="project" value="UniProtKB-UniRule"/>
</dbReference>
<dbReference type="GO" id="GO:0000932">
    <property type="term" value="C:P-body"/>
    <property type="evidence" value="ECO:0007669"/>
    <property type="project" value="UniProtKB-SubCell"/>
</dbReference>
<dbReference type="GO" id="GO:0070390">
    <property type="term" value="C:transcription export complex 2"/>
    <property type="evidence" value="ECO:0007669"/>
    <property type="project" value="UniProtKB-UniRule"/>
</dbReference>
<accession>A0A9P8NXY0</accession>
<evidence type="ECO:0000256" key="1">
    <source>
        <dbReference type="ARBA" id="ARBA00023010"/>
    </source>
</evidence>
<dbReference type="GO" id="GO:0006406">
    <property type="term" value="P:mRNA export from nucleus"/>
    <property type="evidence" value="ECO:0007669"/>
    <property type="project" value="UniProtKB-UniRule"/>
</dbReference>
<name>A0A9P8NXY0_9ASCO</name>
<gene>
    <name evidence="2" type="primary">SUS1</name>
    <name evidence="3" type="ORF">OGATHE_005427</name>
</gene>
<organism evidence="3 4">
    <name type="scientific">Ogataea polymorpha</name>
    <dbReference type="NCBI Taxonomy" id="460523"/>
    <lineage>
        <taxon>Eukaryota</taxon>
        <taxon>Fungi</taxon>
        <taxon>Dikarya</taxon>
        <taxon>Ascomycota</taxon>
        <taxon>Saccharomycotina</taxon>
        <taxon>Pichiomycetes</taxon>
        <taxon>Pichiales</taxon>
        <taxon>Pichiaceae</taxon>
        <taxon>Ogataea</taxon>
    </lineage>
</organism>
<dbReference type="GO" id="GO:0071819">
    <property type="term" value="C:DUBm complex"/>
    <property type="evidence" value="ECO:0007669"/>
    <property type="project" value="UniProtKB-UniRule"/>
</dbReference>
<keyword evidence="2" id="KW-0010">Activator</keyword>
<reference evidence="3" key="2">
    <citation type="submission" date="2021-01" db="EMBL/GenBank/DDBJ databases">
        <authorList>
            <person name="Schikora-Tamarit M.A."/>
        </authorList>
    </citation>
    <scope>NUCLEOTIDE SEQUENCE</scope>
    <source>
        <strain evidence="3">NCAIM Y.01608</strain>
    </source>
</reference>
<keyword evidence="2" id="KW-0539">Nucleus</keyword>
<keyword evidence="4" id="KW-1185">Reference proteome</keyword>
<dbReference type="GO" id="GO:0015031">
    <property type="term" value="P:protein transport"/>
    <property type="evidence" value="ECO:0007669"/>
    <property type="project" value="UniProtKB-KW"/>
</dbReference>
<keyword evidence="2" id="KW-0805">Transcription regulation</keyword>
<sequence length="95" mass="10774">MSSQDIKARLEQELIASGKYQDIYNFLKIQLANSGWTEQFAELASETIARTPESQNLRFVELVDKLQPQALSMVPDDVKAQTLAKIKEFLDSVIE</sequence>
<keyword evidence="2" id="KW-0509">mRNA transport</keyword>
<evidence type="ECO:0000313" key="3">
    <source>
        <dbReference type="EMBL" id="KAH3661094.1"/>
    </source>
</evidence>
<dbReference type="Pfam" id="PF10163">
    <property type="entry name" value="EnY2"/>
    <property type="match status" value="1"/>
</dbReference>
<dbReference type="PANTHER" id="PTHR12514">
    <property type="entry name" value="ENHANCER OF YELLOW 2 TRANSCRIPTION FACTOR"/>
    <property type="match status" value="1"/>
</dbReference>
<keyword evidence="2" id="KW-0813">Transport</keyword>
<dbReference type="AlphaFoldDB" id="A0A9P8NXY0"/>
<comment type="subcellular location">
    <subcellularLocation>
        <location evidence="2">Nucleus</location>
        <location evidence="2">Nucleoplasm</location>
    </subcellularLocation>
    <subcellularLocation>
        <location evidence="2">Cytoplasm</location>
        <location evidence="2">P-body</location>
    </subcellularLocation>
</comment>
<keyword evidence="2" id="KW-0156">Chromatin regulator</keyword>
<comment type="subunit">
    <text evidence="2">Component of the nuclear pore complex (NPC)-associated TREX-2 complex (transcription and export complex 2), composed of at least SUS1, SAC3, THP1, SEM1, and CDC31. TREX-2 contains 2 SUS1 chains. The TREX-2 complex interacts with the nucleoporin NUP1. Component of the 1.8 MDa SAGA transcription coactivator-HAT complex. SAGA is built of 5 distinct domains with specialized functions. Within the SAGA complex, SUS1, SGF11, SGF73 and UBP8 form an additional subcomplex of SAGA called the DUB module (deubiquitination module). Interacts directly with THP1, SAC3, SGF11, and with the RNA polymerase II.</text>
</comment>
<evidence type="ECO:0000313" key="4">
    <source>
        <dbReference type="Proteomes" id="UP000788993"/>
    </source>
</evidence>
<dbReference type="Proteomes" id="UP000788993">
    <property type="component" value="Unassembled WGS sequence"/>
</dbReference>
<dbReference type="InterPro" id="IPR018783">
    <property type="entry name" value="TF_ENY2"/>
</dbReference>
<reference evidence="3" key="1">
    <citation type="journal article" date="2021" name="Open Biol.">
        <title>Shared evolutionary footprints suggest mitochondrial oxidative damage underlies multiple complex I losses in fungi.</title>
        <authorList>
            <person name="Schikora-Tamarit M.A."/>
            <person name="Marcet-Houben M."/>
            <person name="Nosek J."/>
            <person name="Gabaldon T."/>
        </authorList>
    </citation>
    <scope>NUCLEOTIDE SEQUENCE</scope>
    <source>
        <strain evidence="3">NCAIM Y.01608</strain>
    </source>
</reference>
<keyword evidence="1 2" id="KW-0811">Translocation</keyword>
<keyword evidence="2" id="KW-0804">Transcription</keyword>
<keyword evidence="2" id="KW-0653">Protein transport</keyword>
<protein>
    <recommendedName>
        <fullName evidence="2">Transcription and mRNA export factor SUS1</fullName>
    </recommendedName>
</protein>
<dbReference type="GO" id="GO:0006368">
    <property type="term" value="P:transcription elongation by RNA polymerase II"/>
    <property type="evidence" value="ECO:0007669"/>
    <property type="project" value="UniProtKB-UniRule"/>
</dbReference>
<dbReference type="InterPro" id="IPR038212">
    <property type="entry name" value="TF_EnY2_sf"/>
</dbReference>
<comment type="caution">
    <text evidence="3">The sequence shown here is derived from an EMBL/GenBank/DDBJ whole genome shotgun (WGS) entry which is preliminary data.</text>
</comment>
<dbReference type="EMBL" id="JAEUBD010001468">
    <property type="protein sequence ID" value="KAH3661094.1"/>
    <property type="molecule type" value="Genomic_DNA"/>
</dbReference>
<comment type="function">
    <text evidence="2">Involved in mRNA export coupled transcription activation by association with both the TREX-2 and the SAGA complexes. At the promoters, SAGA is required for recruitment of the basal transcription machinery. It influences RNA polymerase II transcriptional activity through different activities such as TBP interaction and promoter selectivity, interaction with transcription activators, and chromatin modification through histone acetylation and deubiquitination. Within the SAGA complex, participates to a subcomplex required for deubiquitination of H2B and for the maintenance of steady-state H3 methylation levels. The TREX-2 complex functions in docking export-competent ribonucleoprotein particles (mRNPs) to the nuclear entrance of the nuclear pore complex (nuclear basket). TREX-2 participates in mRNA export and accurate chromatin positioning in the nucleus by tethering genes to the nuclear periphery. May also be involved in cytoplasmic mRNA decay by interaction with components of P-bodies.</text>
</comment>